<dbReference type="InterPro" id="IPR042099">
    <property type="entry name" value="ANL_N_sf"/>
</dbReference>
<name>A0A241XGH2_PSEAI</name>
<dbReference type="InterPro" id="IPR036736">
    <property type="entry name" value="ACP-like_sf"/>
</dbReference>
<dbReference type="CDD" id="cd19535">
    <property type="entry name" value="Cyc_NRPS"/>
    <property type="match status" value="1"/>
</dbReference>
<dbReference type="InterPro" id="IPR001242">
    <property type="entry name" value="Condensation_dom"/>
</dbReference>
<dbReference type="FunFam" id="3.40.50.12780:FF:000012">
    <property type="entry name" value="Non-ribosomal peptide synthetase"/>
    <property type="match status" value="1"/>
</dbReference>
<keyword evidence="6" id="KW-0677">Repeat</keyword>
<proteinExistence type="inferred from homology"/>
<comment type="pathway">
    <text evidence="11">Antifungal biosynthesis.</text>
</comment>
<dbReference type="InterPro" id="IPR006162">
    <property type="entry name" value="Ppantetheine_attach_site"/>
</dbReference>
<dbReference type="Gene3D" id="3.30.300.30">
    <property type="match status" value="2"/>
</dbReference>
<dbReference type="PROSITE" id="PS50075">
    <property type="entry name" value="CARRIER"/>
    <property type="match status" value="1"/>
</dbReference>
<dbReference type="PROSITE" id="PS00455">
    <property type="entry name" value="AMP_BINDING"/>
    <property type="match status" value="1"/>
</dbReference>
<gene>
    <name evidence="17" type="ORF">CAZ10_34270</name>
</gene>
<evidence type="ECO:0000256" key="2">
    <source>
        <dbReference type="ARBA" id="ARBA00004924"/>
    </source>
</evidence>
<accession>A0A241XGH2</accession>
<dbReference type="PANTHER" id="PTHR45527:SF10">
    <property type="entry name" value="PYOCHELIN SYNTHASE PCHF"/>
    <property type="match status" value="1"/>
</dbReference>
<dbReference type="FunFam" id="3.30.559.10:FF:000023">
    <property type="entry name" value="Non-ribosomal peptide synthetase"/>
    <property type="match status" value="1"/>
</dbReference>
<evidence type="ECO:0000256" key="4">
    <source>
        <dbReference type="ARBA" id="ARBA00022553"/>
    </source>
</evidence>
<dbReference type="InterPro" id="IPR010071">
    <property type="entry name" value="AA_adenyl_dom"/>
</dbReference>
<feature type="domain" description="Carrier" evidence="16">
    <location>
        <begin position="1350"/>
        <end position="1425"/>
    </location>
</feature>
<evidence type="ECO:0000256" key="6">
    <source>
        <dbReference type="ARBA" id="ARBA00022737"/>
    </source>
</evidence>
<dbReference type="GO" id="GO:0043041">
    <property type="term" value="P:amino acid activation for nonribosomal peptide biosynthetic process"/>
    <property type="evidence" value="ECO:0007669"/>
    <property type="project" value="TreeGrafter"/>
</dbReference>
<sequence>MDLPPDSRTALRDWLTEQLADLLGEPLADVRALADDDDLLGCGLDSIRLMYLQERLRARGSTLDFAQLAQRPCLGAWLDLLACADRLSAPATVALPAAQDRDQPFELSSVQQAYWLGRGAGEVLGNVSCHAFLEFRTRDVDPQRLAAATECVRQRHPMLRARFLDGRQQILPTPPLSCFDLQDWRTLQVDEAERDWQALRDWRAHECLAVERGQVFLLGLVRMPGGEDRLWLSLDLLAADVESLRLLLAELGVAYLAPERLAEPPALHFADYLARRAAQRAEAAARARDYWLERLPRLPDAPALPLACAPESIRQPRTRRLAFQLSAGESRRLERLAAQHGVTLSSVFGCAFALVLARWSESAEFLLNVPLFDRHADDPRIGEVIADFTTLLLLECRMQAGVSFAEAVKSFQRNLHGAIDHAAFPALEVLREARRQGQPRSAPVVFASNLGEEGFVPAAFRDAFGDLHDMLSQTPQVWLDHQLYRVGDGILLAWDSVVGLFPEGLPETMFEAYVGLLQRLCDSAWGQPADLPLPWAQQARRALLNGQPACATARTLHRDFFLRAAEAPDADALLYRDQRVTRGELAERALRIAGGLREAGVRPGDAVEVSLPRGPQQVAAVFGVLAAGACYVPLDIDQPPARRRLIEEAAGVCLAITEEDDPQALPPRLDVQRLLRGPALAAPVPLAPQASAYVIYTSGSTGVPKGVEVSHAAAINTIDALLDLLRVNASDRLLAVSALDFDLSVFDLFGGLGAGASLVLPAQEQARDAAAWAEAIQRHAVSLWNSAPALLEMALSLPASQADYRSLRAVLLSGDWVALDLPGRLRPRCAEGCRLHVLGGATEAGIWSNLQSVDTVPPHWRSIPYGRPLPGQAYRVVDTHGRDVPDLVVGELWIGGASLARGYRNDPELSARRFVHDAQGRWYRTGDRGRYWGDGTLEFLGRVDQQVKVRGQRIELGEVEAALCAQAGVESACAAVLGGGVASLGAVLVPRLAPRAEGSMELPAAQPFAGLAEAEAVLTREILGALLEAPLELDDGLRRRWLDWLADSAASALPSLDEALRRLGWQAAGLTAMGNALRGLLAGEQAPAALLLDPWLAPQAVAARLPDGREALARLLEALPTPAAGERLRVAVLDTRAGLWLDQGMASLLRPGLELTLFERSRVLLDAAATRLPERIAVQALDDGLLPAEHLGRYDRVISFAALHTYAASREGLALAAALLRPQGRLLLVDLLCESPLALLGAALLDDRPLRLAELPSLLADLAAAGLAPRCLWRSERLALVEALAPGLGLDAAALQAGLEQRLPQAMRPERLWCLPSLPLNGNGKVDRRRLAESMTRALGECRHEPSAEEPLEAHEQALAECWEAVLKRPVRRREASFFSLGGDSLLATRLLAGIRERFGVRLGMADFYRQPTLAGLARHLQAQTVEIEETQLEEGVL</sequence>
<dbReference type="CDD" id="cd12114">
    <property type="entry name" value="A_NRPS_TlmIV_like"/>
    <property type="match status" value="1"/>
</dbReference>
<dbReference type="Pfam" id="PF00550">
    <property type="entry name" value="PP-binding"/>
    <property type="match status" value="2"/>
</dbReference>
<dbReference type="InterPro" id="IPR020845">
    <property type="entry name" value="AMP-binding_CS"/>
</dbReference>
<dbReference type="GO" id="GO:0044550">
    <property type="term" value="P:secondary metabolite biosynthetic process"/>
    <property type="evidence" value="ECO:0007669"/>
    <property type="project" value="TreeGrafter"/>
</dbReference>
<evidence type="ECO:0000313" key="17">
    <source>
        <dbReference type="EMBL" id="OTI55330.1"/>
    </source>
</evidence>
<dbReference type="Gene3D" id="3.30.559.30">
    <property type="entry name" value="Nonribosomal peptide synthetase, condensation domain"/>
    <property type="match status" value="1"/>
</dbReference>
<dbReference type="InterPro" id="IPR020806">
    <property type="entry name" value="PKS_PP-bd"/>
</dbReference>
<dbReference type="InterPro" id="IPR045851">
    <property type="entry name" value="AMP-bd_C_sf"/>
</dbReference>
<dbReference type="Gene3D" id="3.40.50.150">
    <property type="entry name" value="Vaccinia Virus protein VP39"/>
    <property type="match status" value="1"/>
</dbReference>
<evidence type="ECO:0000256" key="9">
    <source>
        <dbReference type="ARBA" id="ARBA00052643"/>
    </source>
</evidence>
<dbReference type="PROSITE" id="PS00012">
    <property type="entry name" value="PHOSPHOPANTETHEINE"/>
    <property type="match status" value="1"/>
</dbReference>
<comment type="function">
    <text evidence="10">Involved in the biosynthesis of the siderophore pyochelin. Accepts salicylate activated by PchD at the first peptidyl carrier domain (ArCP), and activates and fixes one molecule of cysteine at the second peptidyl carrier domain (PCP1) via a thioester linkage to the phosphopanthetheine moiety. Then catalyzes the condensation reaction between the salicylate bound to the first site and the cysteine bound to the second site, and the cyclization of the cysteine to form the salicyl-thiazolinyl-S-PCP1 intermediate at the second site. When this intermediate is released by the action of a thioesterase, it produces the antifungal antibiotic dihydroaeruginoic acid (Dha or hydroxyphenyl-thiazolinyl-carboxylate).</text>
</comment>
<comment type="pathway">
    <text evidence="2">Siderophore biosynthesis.</text>
</comment>
<evidence type="ECO:0000256" key="7">
    <source>
        <dbReference type="ARBA" id="ARBA00023194"/>
    </source>
</evidence>
<evidence type="ECO:0000256" key="11">
    <source>
        <dbReference type="ARBA" id="ARBA00060604"/>
    </source>
</evidence>
<dbReference type="GO" id="GO:0031177">
    <property type="term" value="F:phosphopantetheine binding"/>
    <property type="evidence" value="ECO:0007669"/>
    <property type="project" value="InterPro"/>
</dbReference>
<dbReference type="Proteomes" id="UP000194857">
    <property type="component" value="Unassembled WGS sequence"/>
</dbReference>
<keyword evidence="7" id="KW-0045">Antibiotic biosynthesis</keyword>
<dbReference type="GO" id="GO:0005737">
    <property type="term" value="C:cytoplasm"/>
    <property type="evidence" value="ECO:0007669"/>
    <property type="project" value="TreeGrafter"/>
</dbReference>
<dbReference type="InterPro" id="IPR029063">
    <property type="entry name" value="SAM-dependent_MTases_sf"/>
</dbReference>
<evidence type="ECO:0000256" key="14">
    <source>
        <dbReference type="ARBA" id="ARBA00079103"/>
    </source>
</evidence>
<dbReference type="Pfam" id="PF00668">
    <property type="entry name" value="Condensation"/>
    <property type="match status" value="1"/>
</dbReference>
<keyword evidence="4" id="KW-0597">Phosphoprotein</keyword>
<dbReference type="FunFam" id="1.10.1200.10:FF:000021">
    <property type="entry name" value="Isochorismatase"/>
    <property type="match status" value="1"/>
</dbReference>
<evidence type="ECO:0000256" key="15">
    <source>
        <dbReference type="ARBA" id="ARBA00079189"/>
    </source>
</evidence>
<evidence type="ECO:0000259" key="16">
    <source>
        <dbReference type="PROSITE" id="PS50075"/>
    </source>
</evidence>
<dbReference type="InterPro" id="IPR000873">
    <property type="entry name" value="AMP-dep_synth/lig_dom"/>
</dbReference>
<dbReference type="InterPro" id="IPR023213">
    <property type="entry name" value="CAT-like_dom_sf"/>
</dbReference>
<dbReference type="GO" id="GO:0072330">
    <property type="term" value="P:monocarboxylic acid biosynthetic process"/>
    <property type="evidence" value="ECO:0007669"/>
    <property type="project" value="UniProtKB-ARBA"/>
</dbReference>
<dbReference type="GO" id="GO:0016874">
    <property type="term" value="F:ligase activity"/>
    <property type="evidence" value="ECO:0007669"/>
    <property type="project" value="UniProtKB-KW"/>
</dbReference>
<comment type="caution">
    <text evidence="17">The sequence shown here is derived from an EMBL/GenBank/DDBJ whole genome shotgun (WGS) entry which is preliminary data.</text>
</comment>
<dbReference type="EC" id="6.2.1.69" evidence="12"/>
<evidence type="ECO:0000256" key="1">
    <source>
        <dbReference type="ARBA" id="ARBA00001957"/>
    </source>
</evidence>
<dbReference type="NCBIfam" id="TIGR01733">
    <property type="entry name" value="AA-adenyl-dom"/>
    <property type="match status" value="1"/>
</dbReference>
<evidence type="ECO:0000256" key="5">
    <source>
        <dbReference type="ARBA" id="ARBA00022598"/>
    </source>
</evidence>
<reference evidence="17 18" key="1">
    <citation type="submission" date="2017-05" db="EMBL/GenBank/DDBJ databases">
        <authorList>
            <person name="Song R."/>
            <person name="Chenine A.L."/>
            <person name="Ruprecht R.M."/>
        </authorList>
    </citation>
    <scope>NUCLEOTIDE SEQUENCE [LARGE SCALE GENOMIC DNA]</scope>
    <source>
        <strain evidence="17 18">S567_C10_BS</strain>
    </source>
</reference>
<dbReference type="Gene3D" id="1.10.1200.10">
    <property type="entry name" value="ACP-like"/>
    <property type="match status" value="2"/>
</dbReference>
<evidence type="ECO:0000313" key="18">
    <source>
        <dbReference type="Proteomes" id="UP000194857"/>
    </source>
</evidence>
<dbReference type="SUPFAM" id="SSF53335">
    <property type="entry name" value="S-adenosyl-L-methionine-dependent methyltransferases"/>
    <property type="match status" value="1"/>
</dbReference>
<dbReference type="Pfam" id="PF00501">
    <property type="entry name" value="AMP-binding"/>
    <property type="match status" value="1"/>
</dbReference>
<evidence type="ECO:0000256" key="3">
    <source>
        <dbReference type="ARBA" id="ARBA00022450"/>
    </source>
</evidence>
<dbReference type="SUPFAM" id="SSF52777">
    <property type="entry name" value="CoA-dependent acyltransferases"/>
    <property type="match status" value="2"/>
</dbReference>
<dbReference type="Gene3D" id="3.30.559.10">
    <property type="entry name" value="Chloramphenicol acetyltransferase-like domain"/>
    <property type="match status" value="1"/>
</dbReference>
<dbReference type="SMART" id="SM00823">
    <property type="entry name" value="PKS_PP"/>
    <property type="match status" value="1"/>
</dbReference>
<dbReference type="SUPFAM" id="SSF47336">
    <property type="entry name" value="ACP-like"/>
    <property type="match status" value="2"/>
</dbReference>
<evidence type="ECO:0000256" key="10">
    <source>
        <dbReference type="ARBA" id="ARBA00054405"/>
    </source>
</evidence>
<evidence type="ECO:0000256" key="13">
    <source>
        <dbReference type="ARBA" id="ARBA00069867"/>
    </source>
</evidence>
<evidence type="ECO:0000256" key="12">
    <source>
        <dbReference type="ARBA" id="ARBA00066651"/>
    </source>
</evidence>
<comment type="cofactor">
    <cofactor evidence="1">
        <name>pantetheine 4'-phosphate</name>
        <dbReference type="ChEBI" id="CHEBI:47942"/>
    </cofactor>
</comment>
<dbReference type="InterPro" id="IPR009081">
    <property type="entry name" value="PP-bd_ACP"/>
</dbReference>
<comment type="catalytic activity">
    <reaction evidence="9">
        <text>holo-[peptidyl-carrier protein] + L-cysteine + ATP = L-cysteinyl-[peptidyl-carrier protein] + AMP + diphosphate</text>
        <dbReference type="Rhea" id="RHEA:61680"/>
        <dbReference type="Rhea" id="RHEA-COMP:11480"/>
        <dbReference type="Rhea" id="RHEA-COMP:15906"/>
        <dbReference type="ChEBI" id="CHEBI:30616"/>
        <dbReference type="ChEBI" id="CHEBI:33019"/>
        <dbReference type="ChEBI" id="CHEBI:35235"/>
        <dbReference type="ChEBI" id="CHEBI:64479"/>
        <dbReference type="ChEBI" id="CHEBI:144926"/>
        <dbReference type="ChEBI" id="CHEBI:456215"/>
        <dbReference type="EC" id="6.2.1.69"/>
    </reaction>
    <physiologicalReaction direction="left-to-right" evidence="9">
        <dbReference type="Rhea" id="RHEA:61681"/>
    </physiologicalReaction>
</comment>
<dbReference type="EMBL" id="NFFZ01000030">
    <property type="protein sequence ID" value="OTI55330.1"/>
    <property type="molecule type" value="Genomic_DNA"/>
</dbReference>
<dbReference type="InterPro" id="IPR057737">
    <property type="entry name" value="Condensation_MtbB-like"/>
</dbReference>
<keyword evidence="3" id="KW-0596">Phosphopantetheine</keyword>
<dbReference type="FunFam" id="1.10.1200.10:FF:000016">
    <property type="entry name" value="Non-ribosomal peptide synthase"/>
    <property type="match status" value="1"/>
</dbReference>
<dbReference type="GO" id="GO:0017000">
    <property type="term" value="P:antibiotic biosynthetic process"/>
    <property type="evidence" value="ECO:0007669"/>
    <property type="project" value="UniProtKB-KW"/>
</dbReference>
<dbReference type="PANTHER" id="PTHR45527">
    <property type="entry name" value="NONRIBOSOMAL PEPTIDE SYNTHETASE"/>
    <property type="match status" value="1"/>
</dbReference>
<dbReference type="RefSeq" id="WP_023465208.1">
    <property type="nucleotide sequence ID" value="NZ_CAADQQ010000114.1"/>
</dbReference>
<dbReference type="Gene3D" id="3.40.50.12780">
    <property type="entry name" value="N-terminal domain of ligase-like"/>
    <property type="match status" value="1"/>
</dbReference>
<evidence type="ECO:0000256" key="8">
    <source>
        <dbReference type="ARBA" id="ARBA00029454"/>
    </source>
</evidence>
<keyword evidence="5" id="KW-0436">Ligase</keyword>
<dbReference type="SUPFAM" id="SSF56801">
    <property type="entry name" value="Acetyl-CoA synthetase-like"/>
    <property type="match status" value="1"/>
</dbReference>
<comment type="similarity">
    <text evidence="8">Belongs to the NRP synthetase family.</text>
</comment>
<dbReference type="FunFam" id="3.30.559.30:FF:000006">
    <property type="entry name" value="Yersiniabactin polyketide/non-ribosomal peptide synthetase"/>
    <property type="match status" value="1"/>
</dbReference>
<organism evidence="17 18">
    <name type="scientific">Pseudomonas aeruginosa</name>
    <dbReference type="NCBI Taxonomy" id="287"/>
    <lineage>
        <taxon>Bacteria</taxon>
        <taxon>Pseudomonadati</taxon>
        <taxon>Pseudomonadota</taxon>
        <taxon>Gammaproteobacteria</taxon>
        <taxon>Pseudomonadales</taxon>
        <taxon>Pseudomonadaceae</taxon>
        <taxon>Pseudomonas</taxon>
    </lineage>
</organism>
<protein>
    <recommendedName>
        <fullName evidence="13">Pyochelin synthetase PchE</fullName>
        <ecNumber evidence="12">6.2.1.69</ecNumber>
    </recommendedName>
    <alternativeName>
        <fullName evidence="14">L-cysteine--[L-cysteinyl-carrier protein] ligase</fullName>
    </alternativeName>
    <alternativeName>
        <fullName evidence="15">Nonribosomal peptide synthetase PchE</fullName>
    </alternativeName>
</protein>